<protein>
    <recommendedName>
        <fullName evidence="1">Serine aminopeptidase S33 domain-containing protein</fullName>
    </recommendedName>
</protein>
<evidence type="ECO:0000259" key="1">
    <source>
        <dbReference type="Pfam" id="PF12146"/>
    </source>
</evidence>
<dbReference type="Gene3D" id="3.40.50.1820">
    <property type="entry name" value="alpha/beta hydrolase"/>
    <property type="match status" value="1"/>
</dbReference>
<proteinExistence type="predicted"/>
<feature type="domain" description="Serine aminopeptidase S33" evidence="1">
    <location>
        <begin position="58"/>
        <end position="168"/>
    </location>
</feature>
<evidence type="ECO:0000313" key="2">
    <source>
        <dbReference type="EMBL" id="KKN52273.1"/>
    </source>
</evidence>
<name>A0A0F9UFA3_9ZZZZ</name>
<sequence length="262" mass="29849">MVKRLFIDNPAISNIVFYPRKSSVPQITDSNIRVLQFQINNDITIGGFFYLNNINLPTILLFHGNGEIAADYQHFLNLFFECSVNLAVVDFRGYGFSSGDPFYSSLIVDALPIYNEFYKWLIENNLNDSLFVLGRSLGSVCAAEIGAHNPESLNGIIFESGFASIYNLMTRLFRVSGSGITHETLREYSNVIRIRKIRKPVLIIHGTQDWIIPCEEGKLIYNSVFEEIEKKLVLIEGAGHNDIFSFKNEYTLPLKDFIEKNK</sequence>
<dbReference type="PANTHER" id="PTHR12277">
    <property type="entry name" value="ALPHA/BETA HYDROLASE DOMAIN-CONTAINING PROTEIN"/>
    <property type="match status" value="1"/>
</dbReference>
<dbReference type="Pfam" id="PF12146">
    <property type="entry name" value="Hydrolase_4"/>
    <property type="match status" value="1"/>
</dbReference>
<accession>A0A0F9UFA3</accession>
<dbReference type="InterPro" id="IPR029058">
    <property type="entry name" value="AB_hydrolase_fold"/>
</dbReference>
<dbReference type="PANTHER" id="PTHR12277:SF81">
    <property type="entry name" value="PROTEIN ABHD13"/>
    <property type="match status" value="1"/>
</dbReference>
<dbReference type="SUPFAM" id="SSF53474">
    <property type="entry name" value="alpha/beta-Hydrolases"/>
    <property type="match status" value="1"/>
</dbReference>
<comment type="caution">
    <text evidence="2">The sequence shown here is derived from an EMBL/GenBank/DDBJ whole genome shotgun (WGS) entry which is preliminary data.</text>
</comment>
<dbReference type="InterPro" id="IPR022742">
    <property type="entry name" value="Hydrolase_4"/>
</dbReference>
<dbReference type="EMBL" id="LAZR01001026">
    <property type="protein sequence ID" value="KKN52273.1"/>
    <property type="molecule type" value="Genomic_DNA"/>
</dbReference>
<reference evidence="2" key="1">
    <citation type="journal article" date="2015" name="Nature">
        <title>Complex archaea that bridge the gap between prokaryotes and eukaryotes.</title>
        <authorList>
            <person name="Spang A."/>
            <person name="Saw J.H."/>
            <person name="Jorgensen S.L."/>
            <person name="Zaremba-Niedzwiedzka K."/>
            <person name="Martijn J."/>
            <person name="Lind A.E."/>
            <person name="van Eijk R."/>
            <person name="Schleper C."/>
            <person name="Guy L."/>
            <person name="Ettema T.J."/>
        </authorList>
    </citation>
    <scope>NUCLEOTIDE SEQUENCE</scope>
</reference>
<organism evidence="2">
    <name type="scientific">marine sediment metagenome</name>
    <dbReference type="NCBI Taxonomy" id="412755"/>
    <lineage>
        <taxon>unclassified sequences</taxon>
        <taxon>metagenomes</taxon>
        <taxon>ecological metagenomes</taxon>
    </lineage>
</organism>
<gene>
    <name evidence="2" type="ORF">LCGC14_0614360</name>
</gene>
<dbReference type="AlphaFoldDB" id="A0A0F9UFA3"/>